<reference evidence="1" key="1">
    <citation type="submission" date="2019-12" db="EMBL/GenBank/DDBJ databases">
        <authorList>
            <person name="zhang j."/>
            <person name="sun C.M."/>
        </authorList>
    </citation>
    <scope>NUCLEOTIDE SEQUENCE</scope>
    <source>
        <strain evidence="1">NS-1</strain>
    </source>
</reference>
<keyword evidence="2" id="KW-1185">Reference proteome</keyword>
<protein>
    <submittedName>
        <fullName evidence="1">Uncharacterized protein</fullName>
    </submittedName>
</protein>
<dbReference type="AlphaFoldDB" id="A0A8A7KA93"/>
<accession>A0A8A7KA93</accession>
<proteinExistence type="predicted"/>
<dbReference type="Proteomes" id="UP000665020">
    <property type="component" value="Chromosome"/>
</dbReference>
<gene>
    <name evidence="1" type="ORF">GM661_02995</name>
</gene>
<dbReference type="RefSeq" id="WP_230868679.1">
    <property type="nucleotide sequence ID" value="NZ_CP046640.1"/>
</dbReference>
<organism evidence="1 2">
    <name type="scientific">Iocasia fonsfrigidae</name>
    <dbReference type="NCBI Taxonomy" id="2682810"/>
    <lineage>
        <taxon>Bacteria</taxon>
        <taxon>Bacillati</taxon>
        <taxon>Bacillota</taxon>
        <taxon>Clostridia</taxon>
        <taxon>Halanaerobiales</taxon>
        <taxon>Halanaerobiaceae</taxon>
        <taxon>Iocasia</taxon>
    </lineage>
</organism>
<evidence type="ECO:0000313" key="2">
    <source>
        <dbReference type="Proteomes" id="UP000665020"/>
    </source>
</evidence>
<sequence length="201" mass="23254">MSENKLTHKELLTFTNLTNLQWEFVDLEAIKEGTIEDIVGEVSSKNKYSTQLNDLLTPKVFVEEDKEGKFENYVYMKNVEERDKIGAKDEEQGFVQLRCNAGIAMEYLEKIGTDNKEGDFLKDWEVIYGGDNYQVVADYINNKWSRLCQFLNSIDETLNLDEKEKIDPGRESIEDLFVISVKDDLKVIDCNNYLTFNGAFV</sequence>
<dbReference type="KEGG" id="ifn:GM661_02995"/>
<dbReference type="EMBL" id="CP046640">
    <property type="protein sequence ID" value="QTL97015.1"/>
    <property type="molecule type" value="Genomic_DNA"/>
</dbReference>
<name>A0A8A7KA93_9FIRM</name>
<evidence type="ECO:0000313" key="1">
    <source>
        <dbReference type="EMBL" id="QTL97015.1"/>
    </source>
</evidence>